<dbReference type="Proteomes" id="UP000298264">
    <property type="component" value="Unassembled WGS sequence"/>
</dbReference>
<reference evidence="1" key="1">
    <citation type="journal article" date="2019" name="PLoS Negl. Trop. Dis.">
        <title>Revisiting the worldwide diversity of Leptospira species in the environment.</title>
        <authorList>
            <person name="Vincent A.T."/>
            <person name="Schiettekatte O."/>
            <person name="Bourhy P."/>
            <person name="Veyrier F.J."/>
            <person name="Picardeau M."/>
        </authorList>
    </citation>
    <scope>NUCLEOTIDE SEQUENCE [LARGE SCALE GENOMIC DNA]</scope>
    <source>
        <strain evidence="1">201400974</strain>
    </source>
</reference>
<dbReference type="Gene3D" id="3.40.50.300">
    <property type="entry name" value="P-loop containing nucleotide triphosphate hydrolases"/>
    <property type="match status" value="1"/>
</dbReference>
<organism evidence="1 2">
    <name type="scientific">Leptospira ilyithenensis</name>
    <dbReference type="NCBI Taxonomy" id="2484901"/>
    <lineage>
        <taxon>Bacteria</taxon>
        <taxon>Pseudomonadati</taxon>
        <taxon>Spirochaetota</taxon>
        <taxon>Spirochaetia</taxon>
        <taxon>Leptospirales</taxon>
        <taxon>Leptospiraceae</taxon>
        <taxon>Leptospira</taxon>
    </lineage>
</organism>
<accession>A0A4R9LMY3</accession>
<evidence type="ECO:0000313" key="2">
    <source>
        <dbReference type="Proteomes" id="UP000298264"/>
    </source>
</evidence>
<keyword evidence="2" id="KW-1185">Reference proteome</keyword>
<dbReference type="OrthoDB" id="5767183at2"/>
<proteinExistence type="predicted"/>
<protein>
    <recommendedName>
        <fullName evidence="3">Sulfotransferase domain-containing protein</fullName>
    </recommendedName>
</protein>
<dbReference type="AlphaFoldDB" id="A0A4R9LMY3"/>
<dbReference type="InterPro" id="IPR027417">
    <property type="entry name" value="P-loop_NTPase"/>
</dbReference>
<dbReference type="EMBL" id="RQHV01000061">
    <property type="protein sequence ID" value="TGN08009.1"/>
    <property type="molecule type" value="Genomic_DNA"/>
</dbReference>
<gene>
    <name evidence="1" type="ORF">EHS11_13810</name>
</gene>
<dbReference type="SUPFAM" id="SSF52540">
    <property type="entry name" value="P-loop containing nucleoside triphosphate hydrolases"/>
    <property type="match status" value="1"/>
</dbReference>
<dbReference type="RefSeq" id="WP_135764988.1">
    <property type="nucleotide sequence ID" value="NZ_RQHV01000061.1"/>
</dbReference>
<evidence type="ECO:0008006" key="3">
    <source>
        <dbReference type="Google" id="ProtNLM"/>
    </source>
</evidence>
<evidence type="ECO:0000313" key="1">
    <source>
        <dbReference type="EMBL" id="TGN08009.1"/>
    </source>
</evidence>
<sequence>MKDFKLIRTAQLVEKIVLVDGLTRTGKSMLGPILASLKDIEIERVEEIFEYIALMSSLGKIDYDAAVQLIQLEADMKFYESIIGRNTNFRYSDHSSVFNNPFRFDYFKRLFQKEGEAAVQKVRNNKITFQVQTHDTLGLIDPFFTAFGSKLYVLEMIRHPIDLIYSWFRRGWGERWANDPLSMTVTANNKGEIVPWYFLFIDEDYSSLVPMDRILIMINVLQRRVLDKYESLSESQRKQILWISFDDFVTNSNDEIKHIETFLNSPSTSKTKNTMKKENCPRVIKEADRDGKFDVIKKNTQKLHLVEEIFNSYEKAKGIIEWQRTNF</sequence>
<comment type="caution">
    <text evidence="1">The sequence shown here is derived from an EMBL/GenBank/DDBJ whole genome shotgun (WGS) entry which is preliminary data.</text>
</comment>
<name>A0A4R9LMY3_9LEPT</name>